<name>A0A938XQI4_9FIRM</name>
<dbReference type="CDD" id="cd10148">
    <property type="entry name" value="CsoR-like_DUF156"/>
    <property type="match status" value="1"/>
</dbReference>
<dbReference type="GO" id="GO:0045892">
    <property type="term" value="P:negative regulation of DNA-templated transcription"/>
    <property type="evidence" value="ECO:0007669"/>
    <property type="project" value="UniProtKB-ARBA"/>
</dbReference>
<dbReference type="Pfam" id="PF02583">
    <property type="entry name" value="Trns_repr_metal"/>
    <property type="match status" value="1"/>
</dbReference>
<dbReference type="Proteomes" id="UP000774000">
    <property type="component" value="Unassembled WGS sequence"/>
</dbReference>
<dbReference type="AlphaFoldDB" id="A0A938XQI4"/>
<dbReference type="Gene3D" id="1.20.58.1000">
    <property type="entry name" value="Metal-sensitive repressor, helix protomer"/>
    <property type="match status" value="1"/>
</dbReference>
<accession>A0A938XQI4</accession>
<keyword evidence="1" id="KW-0175">Coiled coil</keyword>
<evidence type="ECO:0000313" key="3">
    <source>
        <dbReference type="Proteomes" id="UP000774000"/>
    </source>
</evidence>
<dbReference type="InterPro" id="IPR038390">
    <property type="entry name" value="Metal_Tscrpt_repr_sf"/>
</dbReference>
<protein>
    <submittedName>
        <fullName evidence="2">DNA-binding FrmR family transcriptional regulator</fullName>
    </submittedName>
</protein>
<keyword evidence="3" id="KW-1185">Reference proteome</keyword>
<evidence type="ECO:0000313" key="2">
    <source>
        <dbReference type="EMBL" id="MBM7558013.1"/>
    </source>
</evidence>
<gene>
    <name evidence="2" type="ORF">JOC47_002882</name>
</gene>
<dbReference type="InterPro" id="IPR003735">
    <property type="entry name" value="Metal_Tscrpt_repr"/>
</dbReference>
<dbReference type="GO" id="GO:0046872">
    <property type="term" value="F:metal ion binding"/>
    <property type="evidence" value="ECO:0007669"/>
    <property type="project" value="InterPro"/>
</dbReference>
<proteinExistence type="predicted"/>
<keyword evidence="2" id="KW-0238">DNA-binding</keyword>
<sequence length="92" mass="10587">MSSYQDKKENLKTRLKRIEGQVRGLHKMVDEEKYCVDVLTQINAVKGALNKVGMEVLESHTKGCVTNAIKEEEKEDEIINELMDVVFKFTNK</sequence>
<dbReference type="GO" id="GO:0003677">
    <property type="term" value="F:DNA binding"/>
    <property type="evidence" value="ECO:0007669"/>
    <property type="project" value="UniProtKB-KW"/>
</dbReference>
<dbReference type="PANTHER" id="PTHR33677:SF3">
    <property type="entry name" value="COPPER-SENSING TRANSCRIPTIONAL REPRESSOR RICR"/>
    <property type="match status" value="1"/>
</dbReference>
<dbReference type="PANTHER" id="PTHR33677">
    <property type="entry name" value="TRANSCRIPTIONAL REPRESSOR FRMR-RELATED"/>
    <property type="match status" value="1"/>
</dbReference>
<organism evidence="2 3">
    <name type="scientific">Halanaerobacter jeridensis</name>
    <dbReference type="NCBI Taxonomy" id="706427"/>
    <lineage>
        <taxon>Bacteria</taxon>
        <taxon>Bacillati</taxon>
        <taxon>Bacillota</taxon>
        <taxon>Clostridia</taxon>
        <taxon>Halanaerobiales</taxon>
        <taxon>Halobacteroidaceae</taxon>
        <taxon>Halanaerobacter</taxon>
    </lineage>
</organism>
<comment type="caution">
    <text evidence="2">The sequence shown here is derived from an EMBL/GenBank/DDBJ whole genome shotgun (WGS) entry which is preliminary data.</text>
</comment>
<dbReference type="EMBL" id="JAFBDQ010000022">
    <property type="protein sequence ID" value="MBM7558013.1"/>
    <property type="molecule type" value="Genomic_DNA"/>
</dbReference>
<feature type="coiled-coil region" evidence="1">
    <location>
        <begin position="1"/>
        <end position="28"/>
    </location>
</feature>
<reference evidence="2" key="1">
    <citation type="submission" date="2021-01" db="EMBL/GenBank/DDBJ databases">
        <title>Genomic Encyclopedia of Type Strains, Phase IV (KMG-IV): sequencing the most valuable type-strain genomes for metagenomic binning, comparative biology and taxonomic classification.</title>
        <authorList>
            <person name="Goeker M."/>
        </authorList>
    </citation>
    <scope>NUCLEOTIDE SEQUENCE</scope>
    <source>
        <strain evidence="2">DSM 23230</strain>
    </source>
</reference>
<evidence type="ECO:0000256" key="1">
    <source>
        <dbReference type="SAM" id="Coils"/>
    </source>
</evidence>
<dbReference type="RefSeq" id="WP_204702976.1">
    <property type="nucleotide sequence ID" value="NZ_JAFBDQ010000022.1"/>
</dbReference>